<evidence type="ECO:0000259" key="11">
    <source>
        <dbReference type="PROSITE" id="PS50113"/>
    </source>
</evidence>
<evidence type="ECO:0000313" key="12">
    <source>
        <dbReference type="EMBL" id="AZG16503.1"/>
    </source>
</evidence>
<evidence type="ECO:0000313" key="13">
    <source>
        <dbReference type="Proteomes" id="UP000270411"/>
    </source>
</evidence>
<dbReference type="PROSITE" id="PS50109">
    <property type="entry name" value="HIS_KIN"/>
    <property type="match status" value="1"/>
</dbReference>
<dbReference type="SMART" id="SM00448">
    <property type="entry name" value="REC"/>
    <property type="match status" value="1"/>
</dbReference>
<dbReference type="GO" id="GO:0005886">
    <property type="term" value="C:plasma membrane"/>
    <property type="evidence" value="ECO:0007669"/>
    <property type="project" value="UniProtKB-SubCell"/>
</dbReference>
<dbReference type="RefSeq" id="WP_124686233.1">
    <property type="nucleotide sequence ID" value="NZ_CP033970.1"/>
</dbReference>
<dbReference type="CDD" id="cd00082">
    <property type="entry name" value="HisKA"/>
    <property type="match status" value="1"/>
</dbReference>
<dbReference type="SMART" id="SM00086">
    <property type="entry name" value="PAC"/>
    <property type="match status" value="1"/>
</dbReference>
<accession>A0A3G8H7F5</accession>
<evidence type="ECO:0000256" key="1">
    <source>
        <dbReference type="ARBA" id="ARBA00000085"/>
    </source>
</evidence>
<dbReference type="InterPro" id="IPR001610">
    <property type="entry name" value="PAC"/>
</dbReference>
<dbReference type="InterPro" id="IPR035965">
    <property type="entry name" value="PAS-like_dom_sf"/>
</dbReference>
<sequence>MDTHTRIDGVPLPAWLDAVDDIAVFALSADGLVSAWSDAARRLLGHAAADVTGHAMSRFHPPESVAAGDAERLLDAARRHGRAEDKGWRVRQDGSLLYVSAVVVAVPAAEGAPEGFAVVYRDFTVQYAAEEYARGMAARWQDLVDTLDDCAICELGPEGEIRSWNPGAQALFGHTAQEAVGQPLSLLYSEHDVPSGDTPGALDGVRASGAWAGDQRLQRHDGSLVRCHVRQVLLRDAGGSVSGVLWTAQDITSAARLADLESAGRRVQSFLAILAHELRNPLAPIRNAVDVIRLTPGGDQRIRHCAEIIGRQLQLLTRLVSDLMDVGRVTSGKLKVQPVPIPYHDVMNAAVEAMRPALDGASQQLAVSLPAEPVFVNGDAARLEQVLSNLLSNATKYTPRGGTVTVRVRAEGGNVITTIADTGRGIAPEALDRIFNLFAQEGDESARSGLGIGLALARAVVEAHGGAIQASSGGEGRGSTFTILLPQVYMDGASVTRASATPCAGRRILIVDDSADSADSMAELLTVLGHAAQPVYSGLQAVEAVRGFAPDVVLLDLEMPDMSGYDVLRVLREAGTTCRIFALTGRSSADDRRRTDAAGFDAHLVKPLTVEALCKALADPAGH</sequence>
<evidence type="ECO:0000256" key="7">
    <source>
        <dbReference type="PROSITE-ProRule" id="PRU00169"/>
    </source>
</evidence>
<dbReference type="KEGG" id="cpau:EHF44_24305"/>
<comment type="catalytic activity">
    <reaction evidence="1">
        <text>ATP + protein L-histidine = ADP + protein N-phospho-L-histidine.</text>
        <dbReference type="EC" id="2.7.13.3"/>
    </reaction>
</comment>
<dbReference type="Pfam" id="PF00989">
    <property type="entry name" value="PAS"/>
    <property type="match status" value="2"/>
</dbReference>
<protein>
    <recommendedName>
        <fullName evidence="3">histidine kinase</fullName>
        <ecNumber evidence="3">2.7.13.3</ecNumber>
    </recommendedName>
</protein>
<feature type="domain" description="Response regulatory" evidence="9">
    <location>
        <begin position="507"/>
        <end position="621"/>
    </location>
</feature>
<dbReference type="SUPFAM" id="SSF55874">
    <property type="entry name" value="ATPase domain of HSP90 chaperone/DNA topoisomerase II/histidine kinase"/>
    <property type="match status" value="1"/>
</dbReference>
<dbReference type="SMART" id="SM00387">
    <property type="entry name" value="HATPase_c"/>
    <property type="match status" value="1"/>
</dbReference>
<dbReference type="Gene3D" id="3.30.450.20">
    <property type="entry name" value="PAS domain"/>
    <property type="match status" value="2"/>
</dbReference>
<dbReference type="InterPro" id="IPR001789">
    <property type="entry name" value="Sig_transdc_resp-reg_receiver"/>
</dbReference>
<reference evidence="13" key="1">
    <citation type="submission" date="2018-11" db="EMBL/GenBank/DDBJ databases">
        <title>FDA dAtabase for Regulatory Grade micrObial Sequences (FDA-ARGOS): Supporting development and validation of Infectious Disease Dx tests.</title>
        <authorList>
            <person name="Goldberg B."/>
            <person name="Campos J."/>
            <person name="Tallon L."/>
            <person name="Sadzewicz L."/>
            <person name="Zhao X."/>
            <person name="Vavikolanu K."/>
            <person name="Mehta A."/>
            <person name="Aluvathingal J."/>
            <person name="Nadendla S."/>
            <person name="Geyer C."/>
            <person name="Nandy P."/>
            <person name="Yan Y."/>
            <person name="Sichtig H."/>
        </authorList>
    </citation>
    <scope>NUCLEOTIDE SEQUENCE [LARGE SCALE GENOMIC DNA]</scope>
    <source>
        <strain evidence="13">FDAARGOS_614</strain>
    </source>
</reference>
<organism evidence="12 13">
    <name type="scientific">Cupriavidus pauculus</name>
    <dbReference type="NCBI Taxonomy" id="82633"/>
    <lineage>
        <taxon>Bacteria</taxon>
        <taxon>Pseudomonadati</taxon>
        <taxon>Pseudomonadota</taxon>
        <taxon>Betaproteobacteria</taxon>
        <taxon>Burkholderiales</taxon>
        <taxon>Burkholderiaceae</taxon>
        <taxon>Cupriavidus</taxon>
    </lineage>
</organism>
<dbReference type="Pfam" id="PF00512">
    <property type="entry name" value="HisKA"/>
    <property type="match status" value="1"/>
</dbReference>
<evidence type="ECO:0000259" key="9">
    <source>
        <dbReference type="PROSITE" id="PS50110"/>
    </source>
</evidence>
<dbReference type="FunFam" id="3.30.565.10:FF:000006">
    <property type="entry name" value="Sensor histidine kinase WalK"/>
    <property type="match status" value="1"/>
</dbReference>
<evidence type="ECO:0000256" key="5">
    <source>
        <dbReference type="ARBA" id="ARBA00022679"/>
    </source>
</evidence>
<feature type="domain" description="PAS" evidence="10">
    <location>
        <begin position="24"/>
        <end position="61"/>
    </location>
</feature>
<dbReference type="AlphaFoldDB" id="A0A3G8H7F5"/>
<evidence type="ECO:0000256" key="2">
    <source>
        <dbReference type="ARBA" id="ARBA00004429"/>
    </source>
</evidence>
<dbReference type="EMBL" id="CP033970">
    <property type="protein sequence ID" value="AZG16503.1"/>
    <property type="molecule type" value="Genomic_DNA"/>
</dbReference>
<dbReference type="EC" id="2.7.13.3" evidence="3"/>
<dbReference type="InterPro" id="IPR004358">
    <property type="entry name" value="Sig_transdc_His_kin-like_C"/>
</dbReference>
<comment type="subcellular location">
    <subcellularLocation>
        <location evidence="2">Cell inner membrane</location>
        <topology evidence="2">Multi-pass membrane protein</topology>
    </subcellularLocation>
</comment>
<feature type="modified residue" description="4-aspartylphosphate" evidence="7">
    <location>
        <position position="556"/>
    </location>
</feature>
<evidence type="ECO:0000256" key="4">
    <source>
        <dbReference type="ARBA" id="ARBA00022553"/>
    </source>
</evidence>
<dbReference type="SMART" id="SM00388">
    <property type="entry name" value="HisKA"/>
    <property type="match status" value="1"/>
</dbReference>
<dbReference type="PROSITE" id="PS50112">
    <property type="entry name" value="PAS"/>
    <property type="match status" value="2"/>
</dbReference>
<dbReference type="SUPFAM" id="SSF52172">
    <property type="entry name" value="CheY-like"/>
    <property type="match status" value="1"/>
</dbReference>
<dbReference type="InterPro" id="IPR036097">
    <property type="entry name" value="HisK_dim/P_sf"/>
</dbReference>
<dbReference type="GO" id="GO:0000155">
    <property type="term" value="F:phosphorelay sensor kinase activity"/>
    <property type="evidence" value="ECO:0007669"/>
    <property type="project" value="InterPro"/>
</dbReference>
<dbReference type="Proteomes" id="UP000270411">
    <property type="component" value="Chromosome 2"/>
</dbReference>
<dbReference type="Pfam" id="PF00072">
    <property type="entry name" value="Response_reg"/>
    <property type="match status" value="1"/>
</dbReference>
<dbReference type="GO" id="GO:0006355">
    <property type="term" value="P:regulation of DNA-templated transcription"/>
    <property type="evidence" value="ECO:0007669"/>
    <property type="project" value="InterPro"/>
</dbReference>
<feature type="domain" description="Histidine kinase" evidence="8">
    <location>
        <begin position="273"/>
        <end position="489"/>
    </location>
</feature>
<dbReference type="Gene3D" id="3.30.565.10">
    <property type="entry name" value="Histidine kinase-like ATPase, C-terminal domain"/>
    <property type="match status" value="1"/>
</dbReference>
<dbReference type="InterPro" id="IPR000700">
    <property type="entry name" value="PAS-assoc_C"/>
</dbReference>
<dbReference type="PROSITE" id="PS50113">
    <property type="entry name" value="PAC"/>
    <property type="match status" value="1"/>
</dbReference>
<dbReference type="SMART" id="SM00091">
    <property type="entry name" value="PAS"/>
    <property type="match status" value="2"/>
</dbReference>
<dbReference type="PANTHER" id="PTHR43547:SF2">
    <property type="entry name" value="HYBRID SIGNAL TRANSDUCTION HISTIDINE KINASE C"/>
    <property type="match status" value="1"/>
</dbReference>
<dbReference type="InterPro" id="IPR036890">
    <property type="entry name" value="HATPase_C_sf"/>
</dbReference>
<evidence type="ECO:0000256" key="3">
    <source>
        <dbReference type="ARBA" id="ARBA00012438"/>
    </source>
</evidence>
<dbReference type="Gene3D" id="1.10.287.130">
    <property type="match status" value="1"/>
</dbReference>
<keyword evidence="6" id="KW-0418">Kinase</keyword>
<evidence type="ECO:0000256" key="6">
    <source>
        <dbReference type="ARBA" id="ARBA00022777"/>
    </source>
</evidence>
<feature type="domain" description="PAC" evidence="11">
    <location>
        <begin position="211"/>
        <end position="263"/>
    </location>
</feature>
<proteinExistence type="predicted"/>
<dbReference type="Pfam" id="PF02518">
    <property type="entry name" value="HATPase_c"/>
    <property type="match status" value="1"/>
</dbReference>
<dbReference type="SUPFAM" id="SSF55785">
    <property type="entry name" value="PYP-like sensor domain (PAS domain)"/>
    <property type="match status" value="2"/>
</dbReference>
<dbReference type="CDD" id="cd00130">
    <property type="entry name" value="PAS"/>
    <property type="match status" value="2"/>
</dbReference>
<dbReference type="InterPro" id="IPR003594">
    <property type="entry name" value="HATPase_dom"/>
</dbReference>
<dbReference type="Gene3D" id="3.40.50.2300">
    <property type="match status" value="1"/>
</dbReference>
<evidence type="ECO:0000259" key="8">
    <source>
        <dbReference type="PROSITE" id="PS50109"/>
    </source>
</evidence>
<feature type="domain" description="PAS" evidence="10">
    <location>
        <begin position="158"/>
        <end position="190"/>
    </location>
</feature>
<keyword evidence="5" id="KW-0808">Transferase</keyword>
<dbReference type="InterPro" id="IPR013767">
    <property type="entry name" value="PAS_fold"/>
</dbReference>
<evidence type="ECO:0000259" key="10">
    <source>
        <dbReference type="PROSITE" id="PS50112"/>
    </source>
</evidence>
<dbReference type="SUPFAM" id="SSF47384">
    <property type="entry name" value="Homodimeric domain of signal transducing histidine kinase"/>
    <property type="match status" value="1"/>
</dbReference>
<gene>
    <name evidence="12" type="ORF">EHF44_24305</name>
</gene>
<dbReference type="InterPro" id="IPR011006">
    <property type="entry name" value="CheY-like_superfamily"/>
</dbReference>
<dbReference type="InterPro" id="IPR000014">
    <property type="entry name" value="PAS"/>
</dbReference>
<dbReference type="OrthoDB" id="9768069at2"/>
<dbReference type="InterPro" id="IPR003661">
    <property type="entry name" value="HisK_dim/P_dom"/>
</dbReference>
<dbReference type="PRINTS" id="PR00344">
    <property type="entry name" value="BCTRLSENSOR"/>
</dbReference>
<dbReference type="PANTHER" id="PTHR43547">
    <property type="entry name" value="TWO-COMPONENT HISTIDINE KINASE"/>
    <property type="match status" value="1"/>
</dbReference>
<dbReference type="NCBIfam" id="TIGR00229">
    <property type="entry name" value="sensory_box"/>
    <property type="match status" value="2"/>
</dbReference>
<dbReference type="InterPro" id="IPR005467">
    <property type="entry name" value="His_kinase_dom"/>
</dbReference>
<dbReference type="PROSITE" id="PS50110">
    <property type="entry name" value="RESPONSE_REGULATORY"/>
    <property type="match status" value="1"/>
</dbReference>
<keyword evidence="4 7" id="KW-0597">Phosphoprotein</keyword>
<name>A0A3G8H7F5_9BURK</name>